<name>A0A8J6C986_DIALT</name>
<feature type="region of interest" description="Disordered" evidence="2">
    <location>
        <begin position="229"/>
        <end position="258"/>
    </location>
</feature>
<dbReference type="PANTHER" id="PTHR21087">
    <property type="entry name" value="SHIKIMATE KINASE"/>
    <property type="match status" value="1"/>
</dbReference>
<dbReference type="GO" id="GO:0004765">
    <property type="term" value="F:shikimate kinase activity"/>
    <property type="evidence" value="ECO:0007669"/>
    <property type="project" value="TreeGrafter"/>
</dbReference>
<evidence type="ECO:0000256" key="2">
    <source>
        <dbReference type="SAM" id="MobiDB-lite"/>
    </source>
</evidence>
<dbReference type="Proteomes" id="UP000751190">
    <property type="component" value="Unassembled WGS sequence"/>
</dbReference>
<feature type="chain" id="PRO_5035293406" evidence="3">
    <location>
        <begin position="18"/>
        <end position="258"/>
    </location>
</feature>
<dbReference type="EMBL" id="JAGTXO010000019">
    <property type="protein sequence ID" value="KAG8462711.1"/>
    <property type="molecule type" value="Genomic_DNA"/>
</dbReference>
<keyword evidence="3" id="KW-0732">Signal</keyword>
<accession>A0A8J6C986</accession>
<dbReference type="OrthoDB" id="10433441at2759"/>
<comment type="similarity">
    <text evidence="1">Belongs to the shikimate kinase family.</text>
</comment>
<sequence>MLACVLFVASFAGGGSGGHAALAGRARLARARPLASTHEPAPGQFAGDPSLPPSLLANAWGAADTAAQLAEKLKGCSVHLIGHRTGISSTAALAFARRLQGSRYRFLDLDAVVQQLLASGADAAARPAAATPSDAELREVEHAVLEEAKAWSRSILFAAGRPASDPANWAALHQGVCVLLLSPPGASGAGVPDELWVEQADVTVQLDGAESPDESAMRIASETLKALIERPPQSEEWRKQRDAALKERGIDPAGYDSA</sequence>
<dbReference type="GO" id="GO:0005829">
    <property type="term" value="C:cytosol"/>
    <property type="evidence" value="ECO:0007669"/>
    <property type="project" value="TreeGrafter"/>
</dbReference>
<feature type="compositionally biased region" description="Basic and acidic residues" evidence="2">
    <location>
        <begin position="232"/>
        <end position="250"/>
    </location>
</feature>
<keyword evidence="5" id="KW-1185">Reference proteome</keyword>
<dbReference type="InterPro" id="IPR027417">
    <property type="entry name" value="P-loop_NTPase"/>
</dbReference>
<evidence type="ECO:0000313" key="5">
    <source>
        <dbReference type="Proteomes" id="UP000751190"/>
    </source>
</evidence>
<feature type="signal peptide" evidence="3">
    <location>
        <begin position="1"/>
        <end position="17"/>
    </location>
</feature>
<comment type="caution">
    <text evidence="4">The sequence shown here is derived from an EMBL/GenBank/DDBJ whole genome shotgun (WGS) entry which is preliminary data.</text>
</comment>
<evidence type="ECO:0000256" key="3">
    <source>
        <dbReference type="SAM" id="SignalP"/>
    </source>
</evidence>
<organism evidence="4 5">
    <name type="scientific">Diacronema lutheri</name>
    <name type="common">Unicellular marine alga</name>
    <name type="synonym">Monochrysis lutheri</name>
    <dbReference type="NCBI Taxonomy" id="2081491"/>
    <lineage>
        <taxon>Eukaryota</taxon>
        <taxon>Haptista</taxon>
        <taxon>Haptophyta</taxon>
        <taxon>Pavlovophyceae</taxon>
        <taxon>Pavlovales</taxon>
        <taxon>Pavlovaceae</taxon>
        <taxon>Diacronema</taxon>
    </lineage>
</organism>
<protein>
    <submittedName>
        <fullName evidence="4">Uncharacterized protein</fullName>
    </submittedName>
</protein>
<gene>
    <name evidence="4" type="ORF">KFE25_004687</name>
</gene>
<dbReference type="PANTHER" id="PTHR21087:SF16">
    <property type="entry name" value="SHIKIMATE KINASE 1, CHLOROPLASTIC"/>
    <property type="match status" value="1"/>
</dbReference>
<dbReference type="Gene3D" id="3.40.50.300">
    <property type="entry name" value="P-loop containing nucleotide triphosphate hydrolases"/>
    <property type="match status" value="1"/>
</dbReference>
<reference evidence="4" key="1">
    <citation type="submission" date="2021-05" db="EMBL/GenBank/DDBJ databases">
        <title>The genome of the haptophyte Pavlova lutheri (Diacronema luteri, Pavlovales) - a model for lipid biosynthesis in eukaryotic algae.</title>
        <authorList>
            <person name="Hulatt C.J."/>
            <person name="Posewitz M.C."/>
        </authorList>
    </citation>
    <scope>NUCLEOTIDE SEQUENCE</scope>
    <source>
        <strain evidence="4">NIVA-4/92</strain>
    </source>
</reference>
<evidence type="ECO:0000313" key="4">
    <source>
        <dbReference type="EMBL" id="KAG8462711.1"/>
    </source>
</evidence>
<evidence type="ECO:0000256" key="1">
    <source>
        <dbReference type="ARBA" id="ARBA00006997"/>
    </source>
</evidence>
<proteinExistence type="inferred from homology"/>
<dbReference type="AlphaFoldDB" id="A0A8J6C986"/>